<evidence type="ECO:0000313" key="2">
    <source>
        <dbReference type="EMBL" id="MEQ2556481.1"/>
    </source>
</evidence>
<dbReference type="Pfam" id="PF06013">
    <property type="entry name" value="WXG100"/>
    <property type="match status" value="1"/>
</dbReference>
<dbReference type="Gene3D" id="1.10.287.1060">
    <property type="entry name" value="ESAT-6-like"/>
    <property type="match status" value="1"/>
</dbReference>
<dbReference type="Proteomes" id="UP001454489">
    <property type="component" value="Unassembled WGS sequence"/>
</dbReference>
<comment type="similarity">
    <text evidence="1">Belongs to the WXG100 family.</text>
</comment>
<evidence type="ECO:0000256" key="1">
    <source>
        <dbReference type="RuleBase" id="RU362001"/>
    </source>
</evidence>
<dbReference type="EMBL" id="JBBMEX010000001">
    <property type="protein sequence ID" value="MEQ2556481.1"/>
    <property type="molecule type" value="Genomic_DNA"/>
</dbReference>
<name>A0ABV1HB45_9FIRM</name>
<dbReference type="RefSeq" id="WP_177963717.1">
    <property type="nucleotide sequence ID" value="NZ_JBBMEX010000001.1"/>
</dbReference>
<dbReference type="InterPro" id="IPR010310">
    <property type="entry name" value="T7SS_ESAT-6-like"/>
</dbReference>
<dbReference type="SUPFAM" id="SSF140453">
    <property type="entry name" value="EsxAB dimer-like"/>
    <property type="match status" value="1"/>
</dbReference>
<reference evidence="2 3" key="1">
    <citation type="submission" date="2024-03" db="EMBL/GenBank/DDBJ databases">
        <title>Human intestinal bacterial collection.</title>
        <authorList>
            <person name="Pauvert C."/>
            <person name="Hitch T.C.A."/>
            <person name="Clavel T."/>
        </authorList>
    </citation>
    <scope>NUCLEOTIDE SEQUENCE [LARGE SCALE GENOMIC DNA]</scope>
    <source>
        <strain evidence="2 3">CLA-AA-H185</strain>
    </source>
</reference>
<accession>A0ABV1HB45</accession>
<keyword evidence="3" id="KW-1185">Reference proteome</keyword>
<protein>
    <recommendedName>
        <fullName evidence="1">ESAT-6-like protein</fullName>
    </recommendedName>
</protein>
<proteinExistence type="inferred from homology"/>
<comment type="caution">
    <text evidence="2">The sequence shown here is derived from an EMBL/GenBank/DDBJ whole genome shotgun (WGS) entry which is preliminary data.</text>
</comment>
<organism evidence="2 3">
    <name type="scientific">Maccoyibacter intestinihominis</name>
    <dbReference type="NCBI Taxonomy" id="3133499"/>
    <lineage>
        <taxon>Bacteria</taxon>
        <taxon>Bacillati</taxon>
        <taxon>Bacillota</taxon>
        <taxon>Clostridia</taxon>
        <taxon>Lachnospirales</taxon>
        <taxon>Lachnospiraceae</taxon>
        <taxon>Maccoyibacter</taxon>
    </lineage>
</organism>
<sequence>MDINLKVSPAELEAKATDFKGVMSQIKTLTDDMMADVTGLSSTWTGDASAAYISKFKKLQTDMDTMGRMINEHVTNLTNMAKDYTSTESSNASATDVLSGNVIS</sequence>
<evidence type="ECO:0000313" key="3">
    <source>
        <dbReference type="Proteomes" id="UP001454489"/>
    </source>
</evidence>
<dbReference type="NCBIfam" id="TIGR03930">
    <property type="entry name" value="WXG100_ESAT6"/>
    <property type="match status" value="1"/>
</dbReference>
<dbReference type="InterPro" id="IPR036689">
    <property type="entry name" value="ESAT-6-like_sf"/>
</dbReference>
<gene>
    <name evidence="2" type="ORF">WMO43_01115</name>
</gene>